<evidence type="ECO:0000313" key="2">
    <source>
        <dbReference type="Proteomes" id="UP001321445"/>
    </source>
</evidence>
<evidence type="ECO:0008006" key="3">
    <source>
        <dbReference type="Google" id="ProtNLM"/>
    </source>
</evidence>
<keyword evidence="2" id="KW-1185">Reference proteome</keyword>
<reference evidence="1 2" key="1">
    <citation type="submission" date="2023-03" db="EMBL/GenBank/DDBJ databases">
        <title>Description of Hydrogenimonas sp. ISO32.</title>
        <authorList>
            <person name="Mino S."/>
            <person name="Fukazawa S."/>
            <person name="Sawabe T."/>
        </authorList>
    </citation>
    <scope>NUCLEOTIDE SEQUENCE [LARGE SCALE GENOMIC DNA]</scope>
    <source>
        <strain evidence="1 2">ISO32</strain>
    </source>
</reference>
<organism evidence="1 2">
    <name type="scientific">Hydrogenimonas cancrithermarum</name>
    <dbReference type="NCBI Taxonomy" id="2993563"/>
    <lineage>
        <taxon>Bacteria</taxon>
        <taxon>Pseudomonadati</taxon>
        <taxon>Campylobacterota</taxon>
        <taxon>Epsilonproteobacteria</taxon>
        <taxon>Campylobacterales</taxon>
        <taxon>Hydrogenimonadaceae</taxon>
        <taxon>Hydrogenimonas</taxon>
    </lineage>
</organism>
<name>A0ABN6WYZ5_9BACT</name>
<accession>A0ABN6WYZ5</accession>
<dbReference type="EMBL" id="AP027370">
    <property type="protein sequence ID" value="BDY13515.1"/>
    <property type="molecule type" value="Genomic_DNA"/>
</dbReference>
<evidence type="ECO:0000313" key="1">
    <source>
        <dbReference type="EMBL" id="BDY13515.1"/>
    </source>
</evidence>
<sequence length="142" mass="16243">MLTHFVSQPIYAKLQQQTCFRLLKKALPASLQRGILFIYVKNRTLFFAVKHPAFKMEFDYKLSLIKNLLSTLPPLKEACKAHEIKDVKAFVSKFAPAPKAPGSTEPRYTERAHGTFEVHAESDEIKAAFEEIKETIEQNLHP</sequence>
<gene>
    <name evidence="1" type="ORF">HCR_18270</name>
</gene>
<proteinExistence type="predicted"/>
<protein>
    <recommendedName>
        <fullName evidence="3">DUF721 domain-containing protein</fullName>
    </recommendedName>
</protein>
<dbReference type="Proteomes" id="UP001321445">
    <property type="component" value="Chromosome"/>
</dbReference>